<proteinExistence type="inferred from homology"/>
<dbReference type="Pfam" id="PF05949">
    <property type="entry name" value="DUF881"/>
    <property type="match status" value="1"/>
</dbReference>
<reference evidence="3 4" key="1">
    <citation type="submission" date="2021-09" db="EMBL/GenBank/DDBJ databases">
        <title>Whole genome sequence of Nocardioides sp. GBK3QG-3.</title>
        <authorList>
            <person name="Tuo L."/>
        </authorList>
    </citation>
    <scope>NUCLEOTIDE SEQUENCE [LARGE SCALE GENOMIC DNA]</scope>
    <source>
        <strain evidence="3 4">GBK3QG-3</strain>
    </source>
</reference>
<sequence>MPDLLDRTTPLLTRITQESLDGDYQHVADRRAAAGDGRPSSRRNRLTASIVVGAFGLLVAVAAVQTDEQSGVTSASRASLIDQINDQRDRLADLQARTVSLRELNIGLQDDFDETNDKATAAEARAQRLAAQTGFAAVTGPGIVITVDDAPDGEAVRDSDLSLLVDGLWNAGAEAISINGKRLTARSALRNSGPAINLNGPPPLSPPYVVSAIGNKDTLQADLLDTDSGLAFTSLAESFGFPVSMDNEDELTLPAAAPRMLRLPTIEAARDAQSDKNRKETTE</sequence>
<comment type="similarity">
    <text evidence="1">Belongs to the UPF0749 family.</text>
</comment>
<gene>
    <name evidence="3" type="ORF">K8U61_12220</name>
</gene>
<dbReference type="RefSeq" id="WP_224123303.1">
    <property type="nucleotide sequence ID" value="NZ_JAIQZJ010000006.1"/>
</dbReference>
<dbReference type="PANTHER" id="PTHR37313">
    <property type="entry name" value="UPF0749 PROTEIN RV1825"/>
    <property type="match status" value="1"/>
</dbReference>
<evidence type="ECO:0000313" key="3">
    <source>
        <dbReference type="EMBL" id="MBZ5738933.1"/>
    </source>
</evidence>
<name>A0ABS7UD54_9ACTN</name>
<keyword evidence="4" id="KW-1185">Reference proteome</keyword>
<protein>
    <submittedName>
        <fullName evidence="3">DUF881 domain-containing protein</fullName>
    </submittedName>
</protein>
<comment type="caution">
    <text evidence="3">The sequence shown here is derived from an EMBL/GenBank/DDBJ whole genome shotgun (WGS) entry which is preliminary data.</text>
</comment>
<keyword evidence="2" id="KW-0175">Coiled coil</keyword>
<feature type="coiled-coil region" evidence="2">
    <location>
        <begin position="77"/>
        <end position="132"/>
    </location>
</feature>
<dbReference type="Gene3D" id="3.30.70.1880">
    <property type="entry name" value="Protein of unknown function DUF881"/>
    <property type="match status" value="1"/>
</dbReference>
<accession>A0ABS7UD54</accession>
<evidence type="ECO:0000313" key="4">
    <source>
        <dbReference type="Proteomes" id="UP000780875"/>
    </source>
</evidence>
<dbReference type="PANTHER" id="PTHR37313:SF1">
    <property type="entry name" value="UPF0749 PROTEIN RV1823"/>
    <property type="match status" value="1"/>
</dbReference>
<dbReference type="Proteomes" id="UP000780875">
    <property type="component" value="Unassembled WGS sequence"/>
</dbReference>
<evidence type="ECO:0000256" key="2">
    <source>
        <dbReference type="SAM" id="Coils"/>
    </source>
</evidence>
<organism evidence="3 4">
    <name type="scientific">Nocardioides mangrovi</name>
    <dbReference type="NCBI Taxonomy" id="2874580"/>
    <lineage>
        <taxon>Bacteria</taxon>
        <taxon>Bacillati</taxon>
        <taxon>Actinomycetota</taxon>
        <taxon>Actinomycetes</taxon>
        <taxon>Propionibacteriales</taxon>
        <taxon>Nocardioidaceae</taxon>
        <taxon>Nocardioides</taxon>
    </lineage>
</organism>
<dbReference type="EMBL" id="JAIQZJ010000006">
    <property type="protein sequence ID" value="MBZ5738933.1"/>
    <property type="molecule type" value="Genomic_DNA"/>
</dbReference>
<evidence type="ECO:0000256" key="1">
    <source>
        <dbReference type="ARBA" id="ARBA00009108"/>
    </source>
</evidence>
<dbReference type="InterPro" id="IPR010273">
    <property type="entry name" value="DUF881"/>
</dbReference>